<name>A0ABR8XHE4_9BACL</name>
<keyword evidence="3" id="KW-1185">Reference proteome</keyword>
<dbReference type="EMBL" id="JACSQA010000050">
    <property type="protein sequence ID" value="MBD8028641.1"/>
    <property type="molecule type" value="Genomic_DNA"/>
</dbReference>
<keyword evidence="1" id="KW-1133">Transmembrane helix</keyword>
<gene>
    <name evidence="2" type="ORF">H9636_18575</name>
</gene>
<feature type="transmembrane region" description="Helical" evidence="1">
    <location>
        <begin position="6"/>
        <end position="25"/>
    </location>
</feature>
<keyword evidence="1" id="KW-0812">Transmembrane</keyword>
<accession>A0ABR8XHE4</accession>
<protein>
    <submittedName>
        <fullName evidence="2">Uncharacterized protein</fullName>
    </submittedName>
</protein>
<keyword evidence="1" id="KW-0472">Membrane</keyword>
<evidence type="ECO:0000313" key="3">
    <source>
        <dbReference type="Proteomes" id="UP000640930"/>
    </source>
</evidence>
<feature type="transmembrane region" description="Helical" evidence="1">
    <location>
        <begin position="32"/>
        <end position="53"/>
    </location>
</feature>
<evidence type="ECO:0000256" key="1">
    <source>
        <dbReference type="SAM" id="Phobius"/>
    </source>
</evidence>
<proteinExistence type="predicted"/>
<evidence type="ECO:0000313" key="2">
    <source>
        <dbReference type="EMBL" id="MBD8028641.1"/>
    </source>
</evidence>
<feature type="transmembrane region" description="Helical" evidence="1">
    <location>
        <begin position="65"/>
        <end position="88"/>
    </location>
</feature>
<reference evidence="2 3" key="1">
    <citation type="submission" date="2020-08" db="EMBL/GenBank/DDBJ databases">
        <title>A Genomic Blueprint of the Chicken Gut Microbiome.</title>
        <authorList>
            <person name="Gilroy R."/>
            <person name="Ravi A."/>
            <person name="Getino M."/>
            <person name="Pursley I."/>
            <person name="Horton D.L."/>
            <person name="Alikhan N.-F."/>
            <person name="Baker D."/>
            <person name="Gharbi K."/>
            <person name="Hall N."/>
            <person name="Watson M."/>
            <person name="Adriaenssens E.M."/>
            <person name="Foster-Nyarko E."/>
            <person name="Jarju S."/>
            <person name="Secka A."/>
            <person name="Antonio M."/>
            <person name="Oren A."/>
            <person name="Chaudhuri R."/>
            <person name="La Ragione R.M."/>
            <person name="Hildebrand F."/>
            <person name="Pallen M.J."/>
        </authorList>
    </citation>
    <scope>NUCLEOTIDE SEQUENCE [LARGE SCALE GENOMIC DNA]</scope>
    <source>
        <strain evidence="2 3">Re31</strain>
    </source>
</reference>
<sequence length="164" mass="19077">MNYVFVLFLCFFMMGVISATMFYLGRKISYNYILYNASITFGSGVIFFIVKMILTTEVAGKIEQIVDIVITMFLIIVFFVSLVETLVIEVMENGKEIKRNLQSFANKIRTFDLETIKTIPVKFNHVQNKIVLKWKSQLPQTIEQLKKLKLVFGLMKKRIVNKKV</sequence>
<organism evidence="2 3">
    <name type="scientific">Ureibacillus galli</name>
    <dbReference type="NCBI Taxonomy" id="2762222"/>
    <lineage>
        <taxon>Bacteria</taxon>
        <taxon>Bacillati</taxon>
        <taxon>Bacillota</taxon>
        <taxon>Bacilli</taxon>
        <taxon>Bacillales</taxon>
        <taxon>Caryophanaceae</taxon>
        <taxon>Ureibacillus</taxon>
    </lineage>
</organism>
<comment type="caution">
    <text evidence="2">The sequence shown here is derived from an EMBL/GenBank/DDBJ whole genome shotgun (WGS) entry which is preliminary data.</text>
</comment>
<dbReference type="Proteomes" id="UP000640930">
    <property type="component" value="Unassembled WGS sequence"/>
</dbReference>